<dbReference type="InterPro" id="IPR049961">
    <property type="entry name" value="ThiI_N"/>
</dbReference>
<dbReference type="InterPro" id="IPR050102">
    <property type="entry name" value="tRNA_sulfurtransferase_ThiI"/>
</dbReference>
<dbReference type="CDD" id="cd11716">
    <property type="entry name" value="THUMP_ThiI"/>
    <property type="match status" value="1"/>
</dbReference>
<evidence type="ECO:0000256" key="3">
    <source>
        <dbReference type="ARBA" id="ARBA00022490"/>
    </source>
</evidence>
<dbReference type="Pfam" id="PF22025">
    <property type="entry name" value="ThiI_fer"/>
    <property type="match status" value="1"/>
</dbReference>
<dbReference type="FunFam" id="3.40.50.620:FF:000053">
    <property type="entry name" value="Probable tRNA sulfurtransferase"/>
    <property type="match status" value="1"/>
</dbReference>
<evidence type="ECO:0000256" key="6">
    <source>
        <dbReference type="ARBA" id="ARBA00022741"/>
    </source>
</evidence>
<evidence type="ECO:0000256" key="15">
    <source>
        <dbReference type="ARBA" id="ARBA00071867"/>
    </source>
</evidence>
<dbReference type="InterPro" id="IPR004114">
    <property type="entry name" value="THUMP_dom"/>
</dbReference>
<dbReference type="Pfam" id="PF02926">
    <property type="entry name" value="THUMP"/>
    <property type="match status" value="1"/>
</dbReference>
<evidence type="ECO:0000256" key="1">
    <source>
        <dbReference type="ARBA" id="ARBA00004496"/>
    </source>
</evidence>
<dbReference type="PANTHER" id="PTHR43209:SF1">
    <property type="entry name" value="TRNA SULFURTRANSFERASE"/>
    <property type="match status" value="1"/>
</dbReference>
<feature type="binding site" evidence="19">
    <location>
        <position position="265"/>
    </location>
    <ligand>
        <name>ATP</name>
        <dbReference type="ChEBI" id="CHEBI:30616"/>
    </ligand>
</feature>
<reference evidence="21 22" key="1">
    <citation type="submission" date="2019-03" db="EMBL/GenBank/DDBJ databases">
        <title>Draft genome sequence data and analysis of a Fermenting Bacterium, Soehngenia longevitae strain 1933PT, isolated from petroleum reservoir in Azerbaijan.</title>
        <authorList>
            <person name="Grouzdev D.S."/>
            <person name="Bidzhieva S.K."/>
            <person name="Sokolova D.S."/>
            <person name="Tourova T.P."/>
            <person name="Poltaraus A.B."/>
            <person name="Nazina T.N."/>
        </authorList>
    </citation>
    <scope>NUCLEOTIDE SEQUENCE [LARGE SCALE GENOMIC DNA]</scope>
    <source>
        <strain evidence="21 22">1933P</strain>
    </source>
</reference>
<dbReference type="EC" id="2.8.1.4" evidence="14 19"/>
<comment type="function">
    <text evidence="12 19">Catalyzes the ATP-dependent transfer of a sulfur to tRNA to produce 4-thiouridine in position 8 of tRNAs, which functions as a near-UV photosensor. Also catalyzes the transfer of sulfur to the sulfur carrier protein ThiS, forming ThiS-thiocarboxylate. This is a step in the synthesis of thiazole, in the thiamine biosynthesis pathway. The sulfur is donated as persulfide by IscS.</text>
</comment>
<dbReference type="EMBL" id="SRIB01000007">
    <property type="protein sequence ID" value="TFZ39993.1"/>
    <property type="molecule type" value="Genomic_DNA"/>
</dbReference>
<evidence type="ECO:0000256" key="5">
    <source>
        <dbReference type="ARBA" id="ARBA00022679"/>
    </source>
</evidence>
<evidence type="ECO:0000256" key="19">
    <source>
        <dbReference type="HAMAP-Rule" id="MF_00021"/>
    </source>
</evidence>
<dbReference type="UniPathway" id="UPA00060"/>
<evidence type="ECO:0000256" key="14">
    <source>
        <dbReference type="ARBA" id="ARBA00066827"/>
    </source>
</evidence>
<dbReference type="SUPFAM" id="SSF143437">
    <property type="entry name" value="THUMP domain-like"/>
    <property type="match status" value="1"/>
</dbReference>
<evidence type="ECO:0000256" key="2">
    <source>
        <dbReference type="ARBA" id="ARBA00004948"/>
    </source>
</evidence>
<dbReference type="InterPro" id="IPR003720">
    <property type="entry name" value="tRNA_STrfase"/>
</dbReference>
<evidence type="ECO:0000313" key="21">
    <source>
        <dbReference type="EMBL" id="TFZ39993.1"/>
    </source>
</evidence>
<evidence type="ECO:0000256" key="18">
    <source>
        <dbReference type="ARBA" id="ARBA00080570"/>
    </source>
</evidence>
<dbReference type="InterPro" id="IPR054173">
    <property type="entry name" value="ThiI_fer"/>
</dbReference>
<comment type="similarity">
    <text evidence="13 19">Belongs to the ThiI family.</text>
</comment>
<dbReference type="GO" id="GO:0000049">
    <property type="term" value="F:tRNA binding"/>
    <property type="evidence" value="ECO:0007669"/>
    <property type="project" value="UniProtKB-UniRule"/>
</dbReference>
<dbReference type="AlphaFoldDB" id="A0A4Z0D5N8"/>
<evidence type="ECO:0000256" key="12">
    <source>
        <dbReference type="ARBA" id="ARBA00058382"/>
    </source>
</evidence>
<dbReference type="InterPro" id="IPR049962">
    <property type="entry name" value="THUMP_ThiI"/>
</dbReference>
<evidence type="ECO:0000256" key="10">
    <source>
        <dbReference type="ARBA" id="ARBA00050570"/>
    </source>
</evidence>
<organism evidence="21 22">
    <name type="scientific">Soehngenia longivitae</name>
    <dbReference type="NCBI Taxonomy" id="2562294"/>
    <lineage>
        <taxon>Bacteria</taxon>
        <taxon>Bacillati</taxon>
        <taxon>Bacillota</taxon>
        <taxon>Tissierellia</taxon>
        <taxon>Tissierellales</taxon>
        <taxon>Tissierellaceae</taxon>
        <taxon>Soehngenia</taxon>
    </lineage>
</organism>
<name>A0A4Z0D5N8_9FIRM</name>
<dbReference type="Proteomes" id="UP000298381">
    <property type="component" value="Unassembled WGS sequence"/>
</dbReference>
<dbReference type="InterPro" id="IPR014729">
    <property type="entry name" value="Rossmann-like_a/b/a_fold"/>
</dbReference>
<evidence type="ECO:0000256" key="7">
    <source>
        <dbReference type="ARBA" id="ARBA00022840"/>
    </source>
</evidence>
<feature type="domain" description="THUMP" evidence="20">
    <location>
        <begin position="59"/>
        <end position="165"/>
    </location>
</feature>
<keyword evidence="8 19" id="KW-0694">RNA-binding</keyword>
<proteinExistence type="inferred from homology"/>
<keyword evidence="9 19" id="KW-0784">Thiamine biosynthesis</keyword>
<keyword evidence="4 19" id="KW-0820">tRNA-binding</keyword>
<dbReference type="Gene3D" id="3.40.50.620">
    <property type="entry name" value="HUPs"/>
    <property type="match status" value="1"/>
</dbReference>
<evidence type="ECO:0000313" key="22">
    <source>
        <dbReference type="Proteomes" id="UP000298381"/>
    </source>
</evidence>
<dbReference type="Gene3D" id="3.30.2130.30">
    <property type="match status" value="1"/>
</dbReference>
<dbReference type="HAMAP" id="MF_00021">
    <property type="entry name" value="ThiI"/>
    <property type="match status" value="1"/>
</dbReference>
<dbReference type="PANTHER" id="PTHR43209">
    <property type="entry name" value="TRNA SULFURTRANSFERASE"/>
    <property type="match status" value="1"/>
</dbReference>
<dbReference type="GO" id="GO:0005829">
    <property type="term" value="C:cytosol"/>
    <property type="evidence" value="ECO:0007669"/>
    <property type="project" value="TreeGrafter"/>
</dbReference>
<dbReference type="SMART" id="SM00981">
    <property type="entry name" value="THUMP"/>
    <property type="match status" value="1"/>
</dbReference>
<dbReference type="PROSITE" id="PS51165">
    <property type="entry name" value="THUMP"/>
    <property type="match status" value="1"/>
</dbReference>
<evidence type="ECO:0000256" key="11">
    <source>
        <dbReference type="ARBA" id="ARBA00052330"/>
    </source>
</evidence>
<accession>A0A4Z0D5N8</accession>
<dbReference type="GO" id="GO:0009228">
    <property type="term" value="P:thiamine biosynthetic process"/>
    <property type="evidence" value="ECO:0007669"/>
    <property type="project" value="UniProtKB-KW"/>
</dbReference>
<dbReference type="GO" id="GO:0052837">
    <property type="term" value="P:thiazole biosynthetic process"/>
    <property type="evidence" value="ECO:0007669"/>
    <property type="project" value="TreeGrafter"/>
</dbReference>
<dbReference type="GO" id="GO:0005524">
    <property type="term" value="F:ATP binding"/>
    <property type="evidence" value="ECO:0007669"/>
    <property type="project" value="UniProtKB-UniRule"/>
</dbReference>
<evidence type="ECO:0000256" key="9">
    <source>
        <dbReference type="ARBA" id="ARBA00022977"/>
    </source>
</evidence>
<evidence type="ECO:0000256" key="16">
    <source>
        <dbReference type="ARBA" id="ARBA00075337"/>
    </source>
</evidence>
<comment type="catalytic activity">
    <reaction evidence="10 19">
        <text>[ThiI sulfur-carrier protein]-S-sulfanyl-L-cysteine + a uridine in tRNA + 2 reduced [2Fe-2S]-[ferredoxin] + ATP + H(+) = [ThiI sulfur-carrier protein]-L-cysteine + a 4-thiouridine in tRNA + 2 oxidized [2Fe-2S]-[ferredoxin] + AMP + diphosphate</text>
        <dbReference type="Rhea" id="RHEA:24176"/>
        <dbReference type="Rhea" id="RHEA-COMP:10000"/>
        <dbReference type="Rhea" id="RHEA-COMP:10001"/>
        <dbReference type="Rhea" id="RHEA-COMP:13337"/>
        <dbReference type="Rhea" id="RHEA-COMP:13338"/>
        <dbReference type="Rhea" id="RHEA-COMP:13339"/>
        <dbReference type="Rhea" id="RHEA-COMP:13340"/>
        <dbReference type="ChEBI" id="CHEBI:15378"/>
        <dbReference type="ChEBI" id="CHEBI:29950"/>
        <dbReference type="ChEBI" id="CHEBI:30616"/>
        <dbReference type="ChEBI" id="CHEBI:33019"/>
        <dbReference type="ChEBI" id="CHEBI:33737"/>
        <dbReference type="ChEBI" id="CHEBI:33738"/>
        <dbReference type="ChEBI" id="CHEBI:61963"/>
        <dbReference type="ChEBI" id="CHEBI:65315"/>
        <dbReference type="ChEBI" id="CHEBI:136798"/>
        <dbReference type="ChEBI" id="CHEBI:456215"/>
        <dbReference type="EC" id="2.8.1.4"/>
    </reaction>
</comment>
<dbReference type="CDD" id="cd01712">
    <property type="entry name" value="PPase_ThiI"/>
    <property type="match status" value="1"/>
</dbReference>
<evidence type="ECO:0000256" key="13">
    <source>
        <dbReference type="ARBA" id="ARBA00061472"/>
    </source>
</evidence>
<dbReference type="OrthoDB" id="9773948at2"/>
<keyword evidence="7 19" id="KW-0067">ATP-binding</keyword>
<dbReference type="GO" id="GO:0002937">
    <property type="term" value="P:tRNA 4-thiouridine biosynthesis"/>
    <property type="evidence" value="ECO:0007669"/>
    <property type="project" value="TreeGrafter"/>
</dbReference>
<dbReference type="Pfam" id="PF02568">
    <property type="entry name" value="ThiI"/>
    <property type="match status" value="1"/>
</dbReference>
<dbReference type="RefSeq" id="WP_135271065.1">
    <property type="nucleotide sequence ID" value="NZ_SRIB01000007.1"/>
</dbReference>
<dbReference type="InterPro" id="IPR020536">
    <property type="entry name" value="ThiI_AANH"/>
</dbReference>
<protein>
    <recommendedName>
        <fullName evidence="15 19">Probable tRNA sulfurtransferase</fullName>
        <ecNumber evidence="14 19">2.8.1.4</ecNumber>
    </recommendedName>
    <alternativeName>
        <fullName evidence="16 19">Sulfur carrier protein ThiS sulfurtransferase</fullName>
    </alternativeName>
    <alternativeName>
        <fullName evidence="17 19">Thiamine biosynthesis protein ThiI</fullName>
    </alternativeName>
    <alternativeName>
        <fullName evidence="18 19">tRNA 4-thiouridine synthase</fullName>
    </alternativeName>
</protein>
<keyword evidence="6 19" id="KW-0547">Nucleotide-binding</keyword>
<feature type="binding site" evidence="19">
    <location>
        <position position="287"/>
    </location>
    <ligand>
        <name>ATP</name>
        <dbReference type="ChEBI" id="CHEBI:30616"/>
    </ligand>
</feature>
<dbReference type="SUPFAM" id="SSF52402">
    <property type="entry name" value="Adenine nucleotide alpha hydrolases-like"/>
    <property type="match status" value="1"/>
</dbReference>
<keyword evidence="22" id="KW-1185">Reference proteome</keyword>
<keyword evidence="3 19" id="KW-0963">Cytoplasm</keyword>
<evidence type="ECO:0000256" key="17">
    <source>
        <dbReference type="ARBA" id="ARBA00077849"/>
    </source>
</evidence>
<evidence type="ECO:0000256" key="4">
    <source>
        <dbReference type="ARBA" id="ARBA00022555"/>
    </source>
</evidence>
<comment type="catalytic activity">
    <reaction evidence="11 19">
        <text>[ThiS sulfur-carrier protein]-C-terminal Gly-Gly-AMP + S-sulfanyl-L-cysteinyl-[cysteine desulfurase] + AH2 = [ThiS sulfur-carrier protein]-C-terminal-Gly-aminoethanethioate + L-cysteinyl-[cysteine desulfurase] + A + AMP + 2 H(+)</text>
        <dbReference type="Rhea" id="RHEA:43340"/>
        <dbReference type="Rhea" id="RHEA-COMP:12157"/>
        <dbReference type="Rhea" id="RHEA-COMP:12158"/>
        <dbReference type="Rhea" id="RHEA-COMP:12910"/>
        <dbReference type="Rhea" id="RHEA-COMP:19908"/>
        <dbReference type="ChEBI" id="CHEBI:13193"/>
        <dbReference type="ChEBI" id="CHEBI:15378"/>
        <dbReference type="ChEBI" id="CHEBI:17499"/>
        <dbReference type="ChEBI" id="CHEBI:29950"/>
        <dbReference type="ChEBI" id="CHEBI:61963"/>
        <dbReference type="ChEBI" id="CHEBI:90618"/>
        <dbReference type="ChEBI" id="CHEBI:232372"/>
        <dbReference type="ChEBI" id="CHEBI:456215"/>
    </reaction>
</comment>
<evidence type="ECO:0000256" key="8">
    <source>
        <dbReference type="ARBA" id="ARBA00022884"/>
    </source>
</evidence>
<gene>
    <name evidence="19 21" type="primary">thiI</name>
    <name evidence="21" type="ORF">E4100_05670</name>
</gene>
<evidence type="ECO:0000259" key="20">
    <source>
        <dbReference type="PROSITE" id="PS51165"/>
    </source>
</evidence>
<dbReference type="GO" id="GO:0140741">
    <property type="term" value="F:tRNA-uracil-4 sulfurtransferase activity"/>
    <property type="evidence" value="ECO:0007669"/>
    <property type="project" value="UniProtKB-EC"/>
</dbReference>
<sequence>MDKVISISLGEIVLKGLNRKYFENKLIDNIKRALKGLGDYKIYKEQGKIYIEGLENAEQTAINRLTKIFGIIYVSPCIRTSTDLEDIKKASITLLNEKIKEEGIITFKVNTTRSDKRYPLISPEVSRIVGGAILDKIDNVKVDVISPKINLYIDIKENAYVYIDKFKSRGGLPIGTNGKGLLLLSGGIDSPVAGYMMAKRGVEIDCLHFHSYPFTSQRAEEKVLKLAEELSIYTGPLKVYSINLLNIQKAINENCPEDQMTILSRRFMMRIGERIAQDIKYDCLITGENLGQVASQTIESINVIEKAVNMTILRPLIGFDKTDIVKMAIDIETYETSILPFEDCCTVFLPKHPLTRPKLKEILKAEESLEIENLIDDALKNKIVRQIK</sequence>
<feature type="binding site" evidence="19">
    <location>
        <position position="296"/>
    </location>
    <ligand>
        <name>ATP</name>
        <dbReference type="ChEBI" id="CHEBI:30616"/>
    </ligand>
</feature>
<comment type="subcellular location">
    <subcellularLocation>
        <location evidence="1 19">Cytoplasm</location>
    </subcellularLocation>
</comment>
<dbReference type="NCBIfam" id="TIGR00342">
    <property type="entry name" value="tRNA uracil 4-sulfurtransferase ThiI"/>
    <property type="match status" value="1"/>
</dbReference>
<feature type="binding site" evidence="19">
    <location>
        <begin position="208"/>
        <end position="209"/>
    </location>
    <ligand>
        <name>ATP</name>
        <dbReference type="ChEBI" id="CHEBI:30616"/>
    </ligand>
</feature>
<feature type="binding site" evidence="19">
    <location>
        <begin position="183"/>
        <end position="184"/>
    </location>
    <ligand>
        <name>ATP</name>
        <dbReference type="ChEBI" id="CHEBI:30616"/>
    </ligand>
</feature>
<comment type="pathway">
    <text evidence="2 19">Cofactor biosynthesis; thiamine diphosphate biosynthesis.</text>
</comment>
<comment type="caution">
    <text evidence="21">The sequence shown here is derived from an EMBL/GenBank/DDBJ whole genome shotgun (WGS) entry which is preliminary data.</text>
</comment>
<dbReference type="GO" id="GO:0009229">
    <property type="term" value="P:thiamine diphosphate biosynthetic process"/>
    <property type="evidence" value="ECO:0007669"/>
    <property type="project" value="UniProtKB-UniRule"/>
</dbReference>
<dbReference type="GO" id="GO:0004810">
    <property type="term" value="F:CCA tRNA nucleotidyltransferase activity"/>
    <property type="evidence" value="ECO:0007669"/>
    <property type="project" value="InterPro"/>
</dbReference>
<keyword evidence="5 19" id="KW-0808">Transferase</keyword>